<proteinExistence type="predicted"/>
<comment type="caution">
    <text evidence="1">The sequence shown here is derived from an EMBL/GenBank/DDBJ whole genome shotgun (WGS) entry which is preliminary data.</text>
</comment>
<gene>
    <name evidence="1" type="ORF">IFO66_01200</name>
</gene>
<keyword evidence="2" id="KW-1185">Reference proteome</keyword>
<evidence type="ECO:0000313" key="1">
    <source>
        <dbReference type="EMBL" id="MBD8496912.1"/>
    </source>
</evidence>
<dbReference type="Pfam" id="PF26325">
    <property type="entry name" value="YhjD"/>
    <property type="match status" value="1"/>
</dbReference>
<dbReference type="Proteomes" id="UP000634529">
    <property type="component" value="Unassembled WGS sequence"/>
</dbReference>
<organism evidence="1 2">
    <name type="scientific">Paenibacillus arenosi</name>
    <dbReference type="NCBI Taxonomy" id="2774142"/>
    <lineage>
        <taxon>Bacteria</taxon>
        <taxon>Bacillati</taxon>
        <taxon>Bacillota</taxon>
        <taxon>Bacilli</taxon>
        <taxon>Bacillales</taxon>
        <taxon>Paenibacillaceae</taxon>
        <taxon>Paenibacillus</taxon>
    </lineage>
</organism>
<evidence type="ECO:0000313" key="2">
    <source>
        <dbReference type="Proteomes" id="UP000634529"/>
    </source>
</evidence>
<protein>
    <submittedName>
        <fullName evidence="1">Uncharacterized protein</fullName>
    </submittedName>
</protein>
<reference evidence="1 2" key="1">
    <citation type="submission" date="2020-09" db="EMBL/GenBank/DDBJ databases">
        <title>Paenibacillus sp. CAU 1523 isolated from sand of Haeundae Beach.</title>
        <authorList>
            <person name="Kim W."/>
        </authorList>
    </citation>
    <scope>NUCLEOTIDE SEQUENCE [LARGE SCALE GENOMIC DNA]</scope>
    <source>
        <strain evidence="1 2">CAU 1523</strain>
    </source>
</reference>
<dbReference type="EMBL" id="JACYTN010000001">
    <property type="protein sequence ID" value="MBD8496912.1"/>
    <property type="molecule type" value="Genomic_DNA"/>
</dbReference>
<dbReference type="InterPro" id="IPR058600">
    <property type="entry name" value="YhjD-like"/>
</dbReference>
<name>A0ABR9AUK5_9BACL</name>
<accession>A0ABR9AUK5</accession>
<sequence length="121" mass="14002">MAVKQYIISALVLDVLERDIAHIGSSTLKMAHVYMESLCRAQDEVNADLSRIRTQFRRSGIKVLKEERQPHGVRVQYVVQGYEHSFYLLRGLLRTEVTTLLKRYLHLPTPIEPGHYPNKSI</sequence>